<evidence type="ECO:0000313" key="2">
    <source>
        <dbReference type="EMBL" id="EAT60113.1"/>
    </source>
</evidence>
<protein>
    <submittedName>
        <fullName evidence="2">Metal-dependent phosphohydrolase, HD subdomain</fullName>
    </submittedName>
</protein>
<evidence type="ECO:0000259" key="1">
    <source>
        <dbReference type="Pfam" id="PF01966"/>
    </source>
</evidence>
<sequence>MHPVRYLQDHPASIARAVVMTVTVIYYQKQQGGIITAGSKSVTPSHITNKPTIDYIFTYIIGNKKTRQCAIYMNDTTSVINSLLLDELFAGYQEVLGEDYDAYRNHCLRVFNFCCSLARKREVDLDKIAIAVFFHDLGIWTEKSFDYLPASKLLARNYLEKKGKGEWQSEIETMIGEHHKLTRYKEHPEWLVELFRKADWIDMTGGLLRFKLKDDFVTDVLEAFPNAGFHRKLVQLAVERFKSHPLSPLPMMKL</sequence>
<proteinExistence type="predicted"/>
<dbReference type="Gene3D" id="1.10.3210.10">
    <property type="entry name" value="Hypothetical protein af1432"/>
    <property type="match status" value="1"/>
</dbReference>
<gene>
    <name evidence="2" type="ORF">CferDRAFT_2120</name>
</gene>
<name>Q0YUB3_9CHLB</name>
<accession>Q0YUB3</accession>
<feature type="domain" description="HD" evidence="1">
    <location>
        <begin position="105"/>
        <end position="203"/>
    </location>
</feature>
<keyword evidence="2" id="KW-0378">Hydrolase</keyword>
<reference evidence="2 3" key="1">
    <citation type="submission" date="2006-07" db="EMBL/GenBank/DDBJ databases">
        <title>Annotation of the draft genome assembly of Chlorobium ferroxidans DSM 13031.</title>
        <authorList>
            <consortium name="US DOE Joint Genome Institute (JGI-ORNL)"/>
            <person name="Larimer F."/>
            <person name="Land M."/>
            <person name="Hauser L."/>
        </authorList>
    </citation>
    <scope>NUCLEOTIDE SEQUENCE [LARGE SCALE GENOMIC DNA]</scope>
    <source>
        <strain evidence="2 3">DSM 13031</strain>
    </source>
</reference>
<dbReference type="SUPFAM" id="SSF109604">
    <property type="entry name" value="HD-domain/PDEase-like"/>
    <property type="match status" value="1"/>
</dbReference>
<evidence type="ECO:0000313" key="3">
    <source>
        <dbReference type="Proteomes" id="UP000004162"/>
    </source>
</evidence>
<reference evidence="2 3" key="2">
    <citation type="submission" date="2006-07" db="EMBL/GenBank/DDBJ databases">
        <title>Sequencing of the draft genome and assembly of Chlorobium ferroxidans DSM 13031.</title>
        <authorList>
            <consortium name="US DOE Joint Genome Institute (JGI-PGF)"/>
            <person name="Copeland A."/>
            <person name="Lucas S."/>
            <person name="Lapidus A."/>
            <person name="Barry K."/>
            <person name="Glavina del Rio T."/>
            <person name="Dalin E."/>
            <person name="Tice H."/>
            <person name="Bruce D."/>
            <person name="Pitluck S."/>
            <person name="Richardson P."/>
        </authorList>
    </citation>
    <scope>NUCLEOTIDE SEQUENCE [LARGE SCALE GENOMIC DNA]</scope>
    <source>
        <strain evidence="2 3">DSM 13031</strain>
    </source>
</reference>
<dbReference type="InterPro" id="IPR003607">
    <property type="entry name" value="HD/PDEase_dom"/>
</dbReference>
<keyword evidence="3" id="KW-1185">Reference proteome</keyword>
<dbReference type="Proteomes" id="UP000004162">
    <property type="component" value="Unassembled WGS sequence"/>
</dbReference>
<comment type="caution">
    <text evidence="2">The sequence shown here is derived from an EMBL/GenBank/DDBJ whole genome shotgun (WGS) entry which is preliminary data.</text>
</comment>
<organism evidence="2 3">
    <name type="scientific">Chlorobium ferrooxidans DSM 13031</name>
    <dbReference type="NCBI Taxonomy" id="377431"/>
    <lineage>
        <taxon>Bacteria</taxon>
        <taxon>Pseudomonadati</taxon>
        <taxon>Chlorobiota</taxon>
        <taxon>Chlorobiia</taxon>
        <taxon>Chlorobiales</taxon>
        <taxon>Chlorobiaceae</taxon>
        <taxon>Chlorobium/Pelodictyon group</taxon>
        <taxon>Chlorobium</taxon>
    </lineage>
</organism>
<dbReference type="CDD" id="cd00077">
    <property type="entry name" value="HDc"/>
    <property type="match status" value="1"/>
</dbReference>
<dbReference type="EMBL" id="AASE01000001">
    <property type="protein sequence ID" value="EAT60113.1"/>
    <property type="molecule type" value="Genomic_DNA"/>
</dbReference>
<dbReference type="GO" id="GO:0016787">
    <property type="term" value="F:hydrolase activity"/>
    <property type="evidence" value="ECO:0007669"/>
    <property type="project" value="UniProtKB-KW"/>
</dbReference>
<dbReference type="InterPro" id="IPR006674">
    <property type="entry name" value="HD_domain"/>
</dbReference>
<dbReference type="Pfam" id="PF01966">
    <property type="entry name" value="HD"/>
    <property type="match status" value="1"/>
</dbReference>
<dbReference type="AlphaFoldDB" id="Q0YUB3"/>